<organism evidence="2 3">
    <name type="scientific">Toxoplasma gondii ARI</name>
    <dbReference type="NCBI Taxonomy" id="1074872"/>
    <lineage>
        <taxon>Eukaryota</taxon>
        <taxon>Sar</taxon>
        <taxon>Alveolata</taxon>
        <taxon>Apicomplexa</taxon>
        <taxon>Conoidasida</taxon>
        <taxon>Coccidia</taxon>
        <taxon>Eucoccidiorida</taxon>
        <taxon>Eimeriorina</taxon>
        <taxon>Sarcocystidae</taxon>
        <taxon>Toxoplasma</taxon>
    </lineage>
</organism>
<accession>A0A139XR29</accession>
<feature type="region of interest" description="Disordered" evidence="1">
    <location>
        <begin position="57"/>
        <end position="103"/>
    </location>
</feature>
<protein>
    <submittedName>
        <fullName evidence="2">Putative helicase</fullName>
    </submittedName>
</protein>
<feature type="non-terminal residue" evidence="2">
    <location>
        <position position="127"/>
    </location>
</feature>
<name>A0A139XR29_TOXGO</name>
<gene>
    <name evidence="2" type="ORF">TGARI_209770B</name>
</gene>
<evidence type="ECO:0000256" key="1">
    <source>
        <dbReference type="SAM" id="MobiDB-lite"/>
    </source>
</evidence>
<keyword evidence="2" id="KW-0378">Hydrolase</keyword>
<keyword evidence="2" id="KW-0347">Helicase</keyword>
<proteinExistence type="predicted"/>
<dbReference type="GO" id="GO:0004386">
    <property type="term" value="F:helicase activity"/>
    <property type="evidence" value="ECO:0007669"/>
    <property type="project" value="UniProtKB-KW"/>
</dbReference>
<reference evidence="2 3" key="1">
    <citation type="journal article" date="2016" name="Nat. Commun.">
        <title>Local admixture of amplified and diversified secreted pathogenesis determinants shapes mosaic Toxoplasma gondii genomes.</title>
        <authorList>
            <person name="Lorenzi H."/>
            <person name="Khan A."/>
            <person name="Behnke M.S."/>
            <person name="Namasivayam S."/>
            <person name="Swapna L.S."/>
            <person name="Hadjithomas M."/>
            <person name="Karamycheva S."/>
            <person name="Pinney D."/>
            <person name="Brunk B.P."/>
            <person name="Ajioka J.W."/>
            <person name="Ajzenberg D."/>
            <person name="Boothroyd J.C."/>
            <person name="Boyle J.P."/>
            <person name="Darde M.L."/>
            <person name="Diaz-Miranda M.A."/>
            <person name="Dubey J.P."/>
            <person name="Fritz H.M."/>
            <person name="Gennari S.M."/>
            <person name="Gregory B.D."/>
            <person name="Kim K."/>
            <person name="Saeij J.P."/>
            <person name="Su C."/>
            <person name="White M.W."/>
            <person name="Zhu X.Q."/>
            <person name="Howe D.K."/>
            <person name="Rosenthal B.M."/>
            <person name="Grigg M.E."/>
            <person name="Parkinson J."/>
            <person name="Liu L."/>
            <person name="Kissinger J.C."/>
            <person name="Roos D.S."/>
            <person name="Sibley L.D."/>
        </authorList>
    </citation>
    <scope>NUCLEOTIDE SEQUENCE [LARGE SCALE GENOMIC DNA]</scope>
    <source>
        <strain evidence="2 3">ARI</strain>
    </source>
</reference>
<evidence type="ECO:0000313" key="2">
    <source>
        <dbReference type="EMBL" id="KYF41225.1"/>
    </source>
</evidence>
<feature type="non-terminal residue" evidence="2">
    <location>
        <position position="1"/>
    </location>
</feature>
<dbReference type="Proteomes" id="UP000074247">
    <property type="component" value="Unassembled WGS sequence"/>
</dbReference>
<comment type="caution">
    <text evidence="2">The sequence shown here is derived from an EMBL/GenBank/DDBJ whole genome shotgun (WGS) entry which is preliminary data.</text>
</comment>
<dbReference type="AlphaFoldDB" id="A0A139XR29"/>
<evidence type="ECO:0000313" key="3">
    <source>
        <dbReference type="Proteomes" id="UP000074247"/>
    </source>
</evidence>
<keyword evidence="2" id="KW-0067">ATP-binding</keyword>
<feature type="compositionally biased region" description="Basic and acidic residues" evidence="1">
    <location>
        <begin position="58"/>
        <end position="76"/>
    </location>
</feature>
<keyword evidence="2" id="KW-0547">Nucleotide-binding</keyword>
<sequence length="127" mass="13614">DSGAAAASRAASGDAGPVKLFDFSGERPCCRSVSVVCHCALPSESLGGCGRLGASRWRRGDERRERHETKRLEAGLERLPQLQRPAVLPPTAGPRGNRRQGRGCLAARVCRRRDKGQPNGNAAFHLS</sequence>
<dbReference type="VEuPathDB" id="ToxoDB:TGARI_209770B"/>
<dbReference type="EMBL" id="AGQS02005273">
    <property type="protein sequence ID" value="KYF41225.1"/>
    <property type="molecule type" value="Genomic_DNA"/>
</dbReference>